<sequence length="182" mass="19292">MFSNMSRYRAVPDEVVSDARGQTAVAAGLRPLPEAPAVLTHVIKAGDRLDRLAFTYYGQSLHYWRICDANPDYLSPLALLGGEPLVTTCFPVSEPGTGPPWGRTLRLLADTVGVADVKVIDELGPPRNTALLVRHNRLDVGAEGIAEVIRSAGFTVGIPAERTRIGASILIPAAADPAAGGR</sequence>
<accession>A0ABV5IRI9</accession>
<dbReference type="Proteomes" id="UP001589647">
    <property type="component" value="Unassembled WGS sequence"/>
</dbReference>
<comment type="caution">
    <text evidence="1">The sequence shown here is derived from an EMBL/GenBank/DDBJ whole genome shotgun (WGS) entry which is preliminary data.</text>
</comment>
<organism evidence="1 2">
    <name type="scientific">Nonomuraea spiralis</name>
    <dbReference type="NCBI Taxonomy" id="46182"/>
    <lineage>
        <taxon>Bacteria</taxon>
        <taxon>Bacillati</taxon>
        <taxon>Actinomycetota</taxon>
        <taxon>Actinomycetes</taxon>
        <taxon>Streptosporangiales</taxon>
        <taxon>Streptosporangiaceae</taxon>
        <taxon>Nonomuraea</taxon>
    </lineage>
</organism>
<proteinExistence type="predicted"/>
<keyword evidence="2" id="KW-1185">Reference proteome</keyword>
<evidence type="ECO:0000313" key="1">
    <source>
        <dbReference type="EMBL" id="MFB9206673.1"/>
    </source>
</evidence>
<gene>
    <name evidence="1" type="ORF">ACFFV7_36145</name>
</gene>
<reference evidence="1 2" key="1">
    <citation type="submission" date="2024-09" db="EMBL/GenBank/DDBJ databases">
        <authorList>
            <person name="Sun Q."/>
            <person name="Mori K."/>
        </authorList>
    </citation>
    <scope>NUCLEOTIDE SEQUENCE [LARGE SCALE GENOMIC DNA]</scope>
    <source>
        <strain evidence="1 2">CCM 3426</strain>
    </source>
</reference>
<dbReference type="RefSeq" id="WP_189650726.1">
    <property type="nucleotide sequence ID" value="NZ_BMRC01000015.1"/>
</dbReference>
<name>A0ABV5IRI9_9ACTN</name>
<protein>
    <recommendedName>
        <fullName evidence="3">LysM domain-containing protein</fullName>
    </recommendedName>
</protein>
<evidence type="ECO:0000313" key="2">
    <source>
        <dbReference type="Proteomes" id="UP001589647"/>
    </source>
</evidence>
<evidence type="ECO:0008006" key="3">
    <source>
        <dbReference type="Google" id="ProtNLM"/>
    </source>
</evidence>
<dbReference type="EMBL" id="JBHMEI010000039">
    <property type="protein sequence ID" value="MFB9206673.1"/>
    <property type="molecule type" value="Genomic_DNA"/>
</dbReference>